<evidence type="ECO:0000313" key="7">
    <source>
        <dbReference type="EMBL" id="KAF2901558.1"/>
    </source>
</evidence>
<keyword evidence="2" id="KW-0597">Phosphoprotein</keyword>
<dbReference type="Gene3D" id="3.90.70.10">
    <property type="entry name" value="Cysteine proteinases"/>
    <property type="match status" value="1"/>
</dbReference>
<comment type="caution">
    <text evidence="7">The sequence shown here is derived from an EMBL/GenBank/DDBJ whole genome shotgun (WGS) entry which is preliminary data.</text>
</comment>
<dbReference type="SUPFAM" id="SSF54001">
    <property type="entry name" value="Cysteine proteinases"/>
    <property type="match status" value="1"/>
</dbReference>
<dbReference type="GO" id="GO:0016477">
    <property type="term" value="P:cell migration"/>
    <property type="evidence" value="ECO:0007669"/>
    <property type="project" value="TreeGrafter"/>
</dbReference>
<name>A0A8K0GKY8_IGNLU</name>
<dbReference type="GO" id="GO:0004843">
    <property type="term" value="F:cysteine-type deubiquitinase activity"/>
    <property type="evidence" value="ECO:0007669"/>
    <property type="project" value="InterPro"/>
</dbReference>
<dbReference type="PROSITE" id="PS50235">
    <property type="entry name" value="USP_3"/>
    <property type="match status" value="1"/>
</dbReference>
<dbReference type="PANTHER" id="PTHR24006">
    <property type="entry name" value="UBIQUITIN CARBOXYL-TERMINAL HYDROLASE"/>
    <property type="match status" value="1"/>
</dbReference>
<dbReference type="EMBL" id="VTPC01001554">
    <property type="protein sequence ID" value="KAF2901558.1"/>
    <property type="molecule type" value="Genomic_DNA"/>
</dbReference>
<evidence type="ECO:0000256" key="4">
    <source>
        <dbReference type="ARBA" id="ARBA00022786"/>
    </source>
</evidence>
<dbReference type="InterPro" id="IPR050164">
    <property type="entry name" value="Peptidase_C19"/>
</dbReference>
<keyword evidence="8" id="KW-1185">Reference proteome</keyword>
<proteinExistence type="inferred from homology"/>
<dbReference type="Pfam" id="PF25010">
    <property type="entry name" value="ARM_UBP24_USP9X-Y"/>
    <property type="match status" value="2"/>
</dbReference>
<evidence type="ECO:0000259" key="6">
    <source>
        <dbReference type="PROSITE" id="PS50235"/>
    </source>
</evidence>
<dbReference type="InterPro" id="IPR055176">
    <property type="entry name" value="UBP24/USP9X/USP9Y_UBL"/>
</dbReference>
<dbReference type="GO" id="GO:0005829">
    <property type="term" value="C:cytosol"/>
    <property type="evidence" value="ECO:0007669"/>
    <property type="project" value="TreeGrafter"/>
</dbReference>
<gene>
    <name evidence="7" type="ORF">ILUMI_04636</name>
</gene>
<sequence length="1871" mass="215663">MESLQYLPYIEKLENIARVLLTHESDSVEYLQLIWSAQLGKQDEIVRNVYVLLRKLASHLSIPQVDWLSDRLFNFWPPTDVQHQNRILDLFLVLSRNDLDETTIQKLLTLLWDLSHRDDLTSAKINDIFDIFMAILQFHYDDSADSPKHNWLSKCVTEFKENNNWELPSIILMHKLCATYMPCNESMSAEQQLFSREKVAESLQNENAIVAAMTYKLAVYTSDLRSRLTDNPHLIDADQLVDENPPTPPDREVCLQWLQELASEEIKSDETTIDEIFVRILSLPLTTITMNSFRCFEEFFIAENVVRKMMKRQEHTVLVLHPNLIGLNYIWEMILHTSDVISASAIKLLGNVSVDIDVNCSTPLLSRHESYIKKCYDMLKQHYDAYSMEEVTDIWKLTKMFRILKALCIYVKRHDKLFQRERNILPLYRACRELDIILIIQFLQNATNRNDFEILTHKNDTLLTVQTRVLEKIGSNYKIELFHKGRILNKQEYSRRFGDISFQNKTVLQVNVIDPDPNTQVENDPRLTLEELLPSVLMSNNPTYHLLLCQLHELGRQKHPLLQDYSMETLQLIASDSEILELIYDLFGNLYFEDNFEILFLNTTPTEILYNLRTLYAILMPANRYLEEDVKRFRLKFIINKKTLQFFNMFGKDFLPNCDNTTRCSIYLEVIKICKFILITICFLLEMASRESTTGSKKKSPPETFVQNGLENAFPDDSNMTLLEVTRQLASDLIRLLENDPSVGKNSMLLKRALAWRLPSYTTVTQLIRLLWASSSGNFSLLHETSLVIHANCVANLENVLDFENLSLYKKTVQLLSIAVLTNPNSLELLCHDKMLPVFLGDLLLLNPNHMLRMTTAQQFLLIIISTDKKRKVFQKVRNVLFALVNDPIINKYASTANEMFYLLCQMIQSDKELYIADLLLDQEILWLKNVTVSHAVPLEGHLRLTETLVDSVNCNKKMQIGSKSGGNLIRVLLEKFLFPASTALRDGDSKSENVLLIPVCNTPSSKSAAFSLLKALCNQCNPNYELMSKEFDSLFFSDGNLYTTGWENTQGSQVQTQEQHGFVGLQNGGATCYMNAVLQQLFMEKNISDNIIAFEVPSDQDVEIEECADPENFDQDRYNLVIFKIVKEIFTQLKYSQMKYYEPNNLWKHFQIDGEQIQLEEQQDAVNFYLLLINCMNEALFRLNGPPILLDSLGGTFSDQKICKECPHRYSREEPFSILSVNIKHHTSLISSLNEYIEGKYFMLSHYDISIDTINIDRGDQQISAVREVLLPETLDGENAYFCEICQRKVATTKRLIIKDLPNTLVIQLKRFEYDYTEGGTRKSNDYFQFPRNLNMLPFTVLGLMREGEDVISCDIDEAAYCTTYQLTGVVIHRGEATDDDWFQFDDKQVRQVNLQSDQELSRLCFGGVFDVSSGKKNYSAYMLFYTRDFHKFSEMVPPGKNSAAQVTIENKDMQYMHRSNQLTEEYIAFIRKLIHDNVPPISTTGYGKPSEASKISMEIGSKYLFQIGWRTAVKLRGPAVLWSDALCLYLQSSAELRMWFTFKILFRTPETMFEYLVHCPVIDVRIAFRNILIVLTGLLHNDGPCCPPPVLANPRPNATMGHHIICYLLQLLPEIPSQSDFILSYCEFFLLYAEQGEDRVRHLLDSSVVAVFMMAAIDGGLDSNVKYKPEELVEIHRVVFTLVRSSDCTFAHARRSIKTKPNKYSCGKGFLLPLEDEAREMLFDQNKNVIDCQDDMVDHYGSLLLGILSIPDSLQVSRLENFFSKTQKSVGMLNTIIDLTNKNPQRAYCCIKLIVQLFLKCKPAVIFLMENIGLLTIWYQGVDWLDKQIKAGLESASNSNLKRTDSMPQIVHHGYNLKDILVQQSEMLN</sequence>
<protein>
    <recommendedName>
        <fullName evidence="6">USP domain-containing protein</fullName>
    </recommendedName>
</protein>
<dbReference type="GO" id="GO:0016579">
    <property type="term" value="P:protein deubiquitination"/>
    <property type="evidence" value="ECO:0007669"/>
    <property type="project" value="InterPro"/>
</dbReference>
<keyword evidence="5" id="KW-0378">Hydrolase</keyword>
<comment type="similarity">
    <text evidence="1">Belongs to the peptidase C19 family.</text>
</comment>
<dbReference type="Proteomes" id="UP000801492">
    <property type="component" value="Unassembled WGS sequence"/>
</dbReference>
<dbReference type="OrthoDB" id="289038at2759"/>
<evidence type="ECO:0000256" key="2">
    <source>
        <dbReference type="ARBA" id="ARBA00022553"/>
    </source>
</evidence>
<evidence type="ECO:0000313" key="8">
    <source>
        <dbReference type="Proteomes" id="UP000801492"/>
    </source>
</evidence>
<dbReference type="InterPro" id="IPR028889">
    <property type="entry name" value="USP"/>
</dbReference>
<dbReference type="Pfam" id="PF00443">
    <property type="entry name" value="UCH"/>
    <property type="match status" value="1"/>
</dbReference>
<dbReference type="InterPro" id="IPR038765">
    <property type="entry name" value="Papain-like_cys_pep_sf"/>
</dbReference>
<dbReference type="InterPro" id="IPR056850">
    <property type="entry name" value="ARM_UBP34_24_USP9X_Y"/>
</dbReference>
<dbReference type="PROSITE" id="PS00972">
    <property type="entry name" value="USP_1"/>
    <property type="match status" value="1"/>
</dbReference>
<feature type="domain" description="USP" evidence="6">
    <location>
        <begin position="1064"/>
        <end position="1430"/>
    </location>
</feature>
<keyword evidence="3" id="KW-0645">Protease</keyword>
<reference evidence="7" key="1">
    <citation type="submission" date="2019-08" db="EMBL/GenBank/DDBJ databases">
        <title>The genome of the North American firefly Photinus pyralis.</title>
        <authorList>
            <consortium name="Photinus pyralis genome working group"/>
            <person name="Fallon T.R."/>
            <person name="Sander Lower S.E."/>
            <person name="Weng J.-K."/>
        </authorList>
    </citation>
    <scope>NUCLEOTIDE SEQUENCE</scope>
    <source>
        <strain evidence="7">TRF0915ILg1</strain>
        <tissue evidence="7">Whole body</tissue>
    </source>
</reference>
<evidence type="ECO:0000256" key="5">
    <source>
        <dbReference type="ARBA" id="ARBA00022801"/>
    </source>
</evidence>
<evidence type="ECO:0000256" key="1">
    <source>
        <dbReference type="ARBA" id="ARBA00009085"/>
    </source>
</evidence>
<dbReference type="InterPro" id="IPR018200">
    <property type="entry name" value="USP_CS"/>
</dbReference>
<organism evidence="7 8">
    <name type="scientific">Ignelater luminosus</name>
    <name type="common">Cucubano</name>
    <name type="synonym">Pyrophorus luminosus</name>
    <dbReference type="NCBI Taxonomy" id="2038154"/>
    <lineage>
        <taxon>Eukaryota</taxon>
        <taxon>Metazoa</taxon>
        <taxon>Ecdysozoa</taxon>
        <taxon>Arthropoda</taxon>
        <taxon>Hexapoda</taxon>
        <taxon>Insecta</taxon>
        <taxon>Pterygota</taxon>
        <taxon>Neoptera</taxon>
        <taxon>Endopterygota</taxon>
        <taxon>Coleoptera</taxon>
        <taxon>Polyphaga</taxon>
        <taxon>Elateriformia</taxon>
        <taxon>Elateroidea</taxon>
        <taxon>Elateridae</taxon>
        <taxon>Agrypninae</taxon>
        <taxon>Pyrophorini</taxon>
        <taxon>Ignelater</taxon>
    </lineage>
</organism>
<dbReference type="PANTHER" id="PTHR24006:SF925">
    <property type="entry name" value="UBIQUITINYL HYDROLASE 1"/>
    <property type="match status" value="1"/>
</dbReference>
<dbReference type="GO" id="GO:0006508">
    <property type="term" value="P:proteolysis"/>
    <property type="evidence" value="ECO:0007669"/>
    <property type="project" value="UniProtKB-KW"/>
</dbReference>
<dbReference type="GO" id="GO:0005634">
    <property type="term" value="C:nucleus"/>
    <property type="evidence" value="ECO:0007669"/>
    <property type="project" value="TreeGrafter"/>
</dbReference>
<accession>A0A8K0GKY8</accession>
<dbReference type="InterPro" id="IPR001394">
    <property type="entry name" value="Peptidase_C19_UCH"/>
</dbReference>
<evidence type="ECO:0000256" key="3">
    <source>
        <dbReference type="ARBA" id="ARBA00022670"/>
    </source>
</evidence>
<dbReference type="Pfam" id="PF22900">
    <property type="entry name" value="UCH_UBL1"/>
    <property type="match status" value="1"/>
</dbReference>
<keyword evidence="4" id="KW-0833">Ubl conjugation pathway</keyword>